<evidence type="ECO:0000256" key="2">
    <source>
        <dbReference type="SAM" id="MobiDB-lite"/>
    </source>
</evidence>
<sequence>MFSSAAHSGQNGSRPVGRSGDLLRRPRRVYDFASFVVVFYDIFVKDQYYRNFGTINDMRISHEIASGHQFSVRLYRLTDRESVRTSDDPYSRLTTGTQVVLKWPNLSDYAGSSQEEEVIRAITTELSVISHPRVREHPRVLDVYGFAWYQEGTGSGASSVPVFMIEYGELGTLDNYLRGKKDVDLDTKLLLASDIAHALQALHQNGIAHSDLKPENILICRHSDGRPIAKLSDFGFSIFLEQHDSTVPWGVGTPGWWSPEHSTLVDKDKLPKTDIYSCGLVLWSILLSGRQPLELADFKGNLKTFKLKQNDLLGLLEIIRKSLRDVDAVPEARMEEITEIFESLLTRPEDRSLSLLLGLQPNLPSAQSGTTDGSLLQRRDNTRPVTSIHDFGDMANFPGPVKEHILSAFSNILGRSDEEAAEAHYVAAIMTLLRIGTVSLGPTGYTGYDIDATKVLCLLMSAANGTNDIGGSPRAQAIYHHVSKALTTSLVSQHVLANVINMPKDTLVPLQTTTRWLKQAVTLGSHIASSTLRELDYEAWKETLQSFRTEYCGVGRRLLENDECKPYVAEPSSLLNKSASDSIGAFGDTALHVAATLGRLDIVQHLTDGAPATYINKQNSRGETALLQAARCGRSSIVEHLIASGASGAILTDNSESPLHWLCAFVDLDEEELSGLAMSLYYSGGEIDGVCTANTVFNDHFQDSLGGGTPLCRAVQRDVYVAAKVLVDMGANPYKDRELGTSQTAPHAAALACRAHNSRMLSLFLTCDTPLCPPNWYGFPGFFDPEYMGEAVLAWLNGAETYQIAAPNAWKSMVGLGDQCSLLGYAVNPDPLHERMARLGASYLEEMQQTIDILATLELQDFDRVTHDYHSALMHSVLSRDLSLVSHLLSTYPDQTLPALTNPVPSSSEMRLPVQLALLQGEKPIFDLLLRYAGPDATVGITQMQGLTDNWLSQAMLSLTYPEATIAAAEASEAITNTVHLASGAHPDPHYMRALLSNLPTAEARRLANSHSKAGDVVPLTLALANNNFDVADVLLEYGANVNEEAGHQSGGPRQTRTPLGAVITFNNRGTIGAVDWLLRHGSSLVTNREVGFPAFVPAIRAGMIYEYSMSNILIPARLDTLQLPVLERLVNHFSRLDQINHQAEGYFGMTALHFAVLRLSTEAVDLLLKAGADPDIKAQFDEPLSARELADSLGEDNIPAEAKARGPDEIQNYLTRFTRIQSIINSRK</sequence>
<keyword evidence="4" id="KW-0418">Kinase</keyword>
<feature type="domain" description="Protein kinase" evidence="3">
    <location>
        <begin position="58"/>
        <end position="363"/>
    </location>
</feature>
<name>A0A8J5NPS5_FUSOX</name>
<feature type="repeat" description="ANK" evidence="1">
    <location>
        <begin position="621"/>
        <end position="653"/>
    </location>
</feature>
<dbReference type="PROSITE" id="PS50088">
    <property type="entry name" value="ANK_REPEAT"/>
    <property type="match status" value="3"/>
</dbReference>
<dbReference type="InterPro" id="IPR000719">
    <property type="entry name" value="Prot_kinase_dom"/>
</dbReference>
<proteinExistence type="predicted"/>
<evidence type="ECO:0000313" key="5">
    <source>
        <dbReference type="Proteomes" id="UP000694050"/>
    </source>
</evidence>
<reference evidence="4" key="1">
    <citation type="submission" date="2021-04" db="EMBL/GenBank/DDBJ databases">
        <title>First draft genome resource for Brassicaceae pathogens Fusarium oxysporum f. sp. raphani and Fusarium oxysporum f. sp. rapae.</title>
        <authorList>
            <person name="Asai S."/>
        </authorList>
    </citation>
    <scope>NUCLEOTIDE SEQUENCE</scope>
    <source>
        <strain evidence="4">Tf1208</strain>
    </source>
</reference>
<keyword evidence="4" id="KW-0808">Transferase</keyword>
<dbReference type="SMART" id="SM00248">
    <property type="entry name" value="ANK"/>
    <property type="match status" value="8"/>
</dbReference>
<dbReference type="AlphaFoldDB" id="A0A8J5NPS5"/>
<evidence type="ECO:0000313" key="4">
    <source>
        <dbReference type="EMBL" id="KAG7409661.1"/>
    </source>
</evidence>
<dbReference type="SMART" id="SM00220">
    <property type="entry name" value="S_TKc"/>
    <property type="match status" value="1"/>
</dbReference>
<dbReference type="InterPro" id="IPR002110">
    <property type="entry name" value="Ankyrin_rpt"/>
</dbReference>
<dbReference type="EMBL" id="JAELUQ010000008">
    <property type="protein sequence ID" value="KAG7409661.1"/>
    <property type="molecule type" value="Genomic_DNA"/>
</dbReference>
<organism evidence="4 5">
    <name type="scientific">Fusarium oxysporum f. sp. rapae</name>
    <dbReference type="NCBI Taxonomy" id="485398"/>
    <lineage>
        <taxon>Eukaryota</taxon>
        <taxon>Fungi</taxon>
        <taxon>Dikarya</taxon>
        <taxon>Ascomycota</taxon>
        <taxon>Pezizomycotina</taxon>
        <taxon>Sordariomycetes</taxon>
        <taxon>Hypocreomycetidae</taxon>
        <taxon>Hypocreales</taxon>
        <taxon>Nectriaceae</taxon>
        <taxon>Fusarium</taxon>
        <taxon>Fusarium oxysporum species complex</taxon>
    </lineage>
</organism>
<feature type="region of interest" description="Disordered" evidence="2">
    <location>
        <begin position="1"/>
        <end position="20"/>
    </location>
</feature>
<dbReference type="GO" id="GO:0004672">
    <property type="term" value="F:protein kinase activity"/>
    <property type="evidence" value="ECO:0007669"/>
    <property type="project" value="InterPro"/>
</dbReference>
<dbReference type="Pfam" id="PF12796">
    <property type="entry name" value="Ank_2"/>
    <property type="match status" value="1"/>
</dbReference>
<protein>
    <submittedName>
        <fullName evidence="4">Serine/threonine-protein kinase</fullName>
    </submittedName>
</protein>
<feature type="repeat" description="ANK" evidence="1">
    <location>
        <begin position="1148"/>
        <end position="1180"/>
    </location>
</feature>
<dbReference type="Pfam" id="PF00023">
    <property type="entry name" value="Ank"/>
    <property type="match status" value="1"/>
</dbReference>
<evidence type="ECO:0000256" key="1">
    <source>
        <dbReference type="PROSITE-ProRule" id="PRU00023"/>
    </source>
</evidence>
<keyword evidence="1" id="KW-0040">ANK repeat</keyword>
<dbReference type="GO" id="GO:0005524">
    <property type="term" value="F:ATP binding"/>
    <property type="evidence" value="ECO:0007669"/>
    <property type="project" value="InterPro"/>
</dbReference>
<dbReference type="Proteomes" id="UP000694050">
    <property type="component" value="Unassembled WGS sequence"/>
</dbReference>
<accession>A0A8J5NPS5</accession>
<feature type="repeat" description="ANK" evidence="1">
    <location>
        <begin position="1015"/>
        <end position="1047"/>
    </location>
</feature>
<dbReference type="InterPro" id="IPR008271">
    <property type="entry name" value="Ser/Thr_kinase_AS"/>
</dbReference>
<feature type="compositionally biased region" description="Polar residues" evidence="2">
    <location>
        <begin position="1"/>
        <end position="13"/>
    </location>
</feature>
<gene>
    <name evidence="4" type="ORF">Forpe1208_v011475</name>
</gene>
<dbReference type="Pfam" id="PF00069">
    <property type="entry name" value="Pkinase"/>
    <property type="match status" value="1"/>
</dbReference>
<dbReference type="PROSITE" id="PS50011">
    <property type="entry name" value="PROTEIN_KINASE_DOM"/>
    <property type="match status" value="1"/>
</dbReference>
<dbReference type="PROSITE" id="PS50297">
    <property type="entry name" value="ANK_REP_REGION"/>
    <property type="match status" value="3"/>
</dbReference>
<evidence type="ECO:0000259" key="3">
    <source>
        <dbReference type="PROSITE" id="PS50011"/>
    </source>
</evidence>
<comment type="caution">
    <text evidence="4">The sequence shown here is derived from an EMBL/GenBank/DDBJ whole genome shotgun (WGS) entry which is preliminary data.</text>
</comment>
<dbReference type="PANTHER" id="PTHR24198:SF165">
    <property type="entry name" value="ANKYRIN REPEAT-CONTAINING PROTEIN-RELATED"/>
    <property type="match status" value="1"/>
</dbReference>
<dbReference type="PROSITE" id="PS00108">
    <property type="entry name" value="PROTEIN_KINASE_ST"/>
    <property type="match status" value="1"/>
</dbReference>
<dbReference type="PANTHER" id="PTHR24198">
    <property type="entry name" value="ANKYRIN REPEAT AND PROTEIN KINASE DOMAIN-CONTAINING PROTEIN"/>
    <property type="match status" value="1"/>
</dbReference>